<evidence type="ECO:0000259" key="1">
    <source>
        <dbReference type="Pfam" id="PF10400"/>
    </source>
</evidence>
<dbReference type="Pfam" id="PF10400">
    <property type="entry name" value="Vir_act_alpha_C"/>
    <property type="match status" value="1"/>
</dbReference>
<dbReference type="Gene3D" id="1.10.10.10">
    <property type="entry name" value="Winged helix-like DNA-binding domain superfamily/Winged helix DNA-binding domain"/>
    <property type="match status" value="1"/>
</dbReference>
<dbReference type="InterPro" id="IPR036388">
    <property type="entry name" value="WH-like_DNA-bd_sf"/>
</dbReference>
<name>X0SV55_9ZZZZ</name>
<dbReference type="InterPro" id="IPR018309">
    <property type="entry name" value="Tscrpt_reg_PadR_C"/>
</dbReference>
<dbReference type="InterPro" id="IPR036390">
    <property type="entry name" value="WH_DNA-bd_sf"/>
</dbReference>
<proteinExistence type="predicted"/>
<comment type="caution">
    <text evidence="2">The sequence shown here is derived from an EMBL/GenBank/DDBJ whole genome shotgun (WGS) entry which is preliminary data.</text>
</comment>
<dbReference type="SUPFAM" id="SSF46785">
    <property type="entry name" value="Winged helix' DNA-binding domain"/>
    <property type="match status" value="1"/>
</dbReference>
<feature type="domain" description="Transcription regulator PadR C-terminal" evidence="1">
    <location>
        <begin position="47"/>
        <end position="119"/>
    </location>
</feature>
<dbReference type="EMBL" id="BARS01000547">
    <property type="protein sequence ID" value="GAF79001.1"/>
    <property type="molecule type" value="Genomic_DNA"/>
</dbReference>
<protein>
    <recommendedName>
        <fullName evidence="1">Transcription regulator PadR C-terminal domain-containing protein</fullName>
    </recommendedName>
</protein>
<evidence type="ECO:0000313" key="2">
    <source>
        <dbReference type="EMBL" id="GAF79001.1"/>
    </source>
</evidence>
<accession>X0SV55</accession>
<gene>
    <name evidence="2" type="ORF">S01H1_01294</name>
</gene>
<organism evidence="2">
    <name type="scientific">marine sediment metagenome</name>
    <dbReference type="NCBI Taxonomy" id="412755"/>
    <lineage>
        <taxon>unclassified sequences</taxon>
        <taxon>metagenomes</taxon>
        <taxon>ecological metagenomes</taxon>
    </lineage>
</organism>
<sequence length="125" mass="14879">MEKNGVVVSRQEWQENRPAKKIYSITQAGRERFLNWIHSPVKHVRDLRIEFMAKLFFIKELKLEGATDIIDKQVEVLQEKLRLIKVSKEKITDEFQKALHSFKMAQTNSAIDWLKECKNYFSCKH</sequence>
<dbReference type="AlphaFoldDB" id="X0SV55"/>
<reference evidence="2" key="1">
    <citation type="journal article" date="2014" name="Front. Microbiol.">
        <title>High frequency of phylogenetically diverse reductive dehalogenase-homologous genes in deep subseafloor sedimentary metagenomes.</title>
        <authorList>
            <person name="Kawai M."/>
            <person name="Futagami T."/>
            <person name="Toyoda A."/>
            <person name="Takaki Y."/>
            <person name="Nishi S."/>
            <person name="Hori S."/>
            <person name="Arai W."/>
            <person name="Tsubouchi T."/>
            <person name="Morono Y."/>
            <person name="Uchiyama I."/>
            <person name="Ito T."/>
            <person name="Fujiyama A."/>
            <person name="Inagaki F."/>
            <person name="Takami H."/>
        </authorList>
    </citation>
    <scope>NUCLEOTIDE SEQUENCE</scope>
    <source>
        <strain evidence="2">Expedition CK06-06</strain>
    </source>
</reference>